<dbReference type="Proteomes" id="UP000053236">
    <property type="component" value="Unassembled WGS sequence"/>
</dbReference>
<evidence type="ECO:0000313" key="2">
    <source>
        <dbReference type="EMBL" id="ETM31285.1"/>
    </source>
</evidence>
<feature type="non-terminal residue" evidence="2">
    <location>
        <position position="46"/>
    </location>
</feature>
<sequence length="46" mass="5003">IPESTVFLWFITSDDLAAIDALKALESLPVSQLAATRGERQSTPDQ</sequence>
<feature type="non-terminal residue" evidence="2">
    <location>
        <position position="1"/>
    </location>
</feature>
<gene>
    <name evidence="2" type="ORF">L914_21121</name>
    <name evidence="1" type="ORF">L915_21391</name>
</gene>
<name>W2M4T7_PHYNI</name>
<reference evidence="1" key="1">
    <citation type="submission" date="2013-11" db="EMBL/GenBank/DDBJ databases">
        <title>The Genome Sequence of Phytophthora parasitica CJ02B3.</title>
        <authorList>
            <consortium name="The Broad Institute Genomics Platform"/>
            <person name="Russ C."/>
            <person name="Tyler B."/>
            <person name="Panabieres F."/>
            <person name="Shan W."/>
            <person name="Tripathy S."/>
            <person name="Grunwald N."/>
            <person name="Machado M."/>
            <person name="Johnson C.S."/>
            <person name="Arredondo F."/>
            <person name="Hong C."/>
            <person name="Coffey M."/>
            <person name="Young S.K."/>
            <person name="Zeng Q."/>
            <person name="Gargeya S."/>
            <person name="Fitzgerald M."/>
            <person name="Abouelleil A."/>
            <person name="Alvarado L."/>
            <person name="Chapman S.B."/>
            <person name="Gainer-Dewar J."/>
            <person name="Goldberg J."/>
            <person name="Griggs A."/>
            <person name="Gujja S."/>
            <person name="Hansen M."/>
            <person name="Howarth C."/>
            <person name="Imamovic A."/>
            <person name="Ireland A."/>
            <person name="Larimer J."/>
            <person name="McCowan C."/>
            <person name="Murphy C."/>
            <person name="Pearson M."/>
            <person name="Poon T.W."/>
            <person name="Priest M."/>
            <person name="Roberts A."/>
            <person name="Saif S."/>
            <person name="Shea T."/>
            <person name="Sykes S."/>
            <person name="Wortman J."/>
            <person name="Nusbaum C."/>
            <person name="Birren B."/>
        </authorList>
    </citation>
    <scope>NUCLEOTIDE SEQUENCE [LARGE SCALE GENOMIC DNA]</scope>
    <source>
        <strain evidence="1">CJ02B3</strain>
    </source>
</reference>
<proteinExistence type="predicted"/>
<organism evidence="2">
    <name type="scientific">Phytophthora nicotianae</name>
    <name type="common">Potato buckeye rot agent</name>
    <name type="synonym">Phytophthora parasitica</name>
    <dbReference type="NCBI Taxonomy" id="4792"/>
    <lineage>
        <taxon>Eukaryota</taxon>
        <taxon>Sar</taxon>
        <taxon>Stramenopiles</taxon>
        <taxon>Oomycota</taxon>
        <taxon>Peronosporomycetes</taxon>
        <taxon>Peronosporales</taxon>
        <taxon>Peronosporaceae</taxon>
        <taxon>Phytophthora</taxon>
    </lineage>
</organism>
<dbReference type="EMBL" id="KI696594">
    <property type="protein sequence ID" value="ETM31285.1"/>
    <property type="molecule type" value="Genomic_DNA"/>
</dbReference>
<evidence type="ECO:0000313" key="1">
    <source>
        <dbReference type="EMBL" id="ETK71354.1"/>
    </source>
</evidence>
<dbReference type="AlphaFoldDB" id="W2M4T7"/>
<reference evidence="2" key="2">
    <citation type="submission" date="2013-11" db="EMBL/GenBank/DDBJ databases">
        <title>The Genome Sequence of Phytophthora parasitica IAC_01/95.</title>
        <authorList>
            <consortium name="The Broad Institute Genomics Platform"/>
            <person name="Russ C."/>
            <person name="Tyler B."/>
            <person name="Panabieres F."/>
            <person name="Shan W."/>
            <person name="Tripathy S."/>
            <person name="Grunwald N."/>
            <person name="Machado M."/>
            <person name="Johnson C.S."/>
            <person name="Arredondo F."/>
            <person name="Hong C."/>
            <person name="Coffey M."/>
            <person name="Young S.K."/>
            <person name="Zeng Q."/>
            <person name="Gargeya S."/>
            <person name="Fitzgerald M."/>
            <person name="Abouelleil A."/>
            <person name="Alvarado L."/>
            <person name="Chapman S.B."/>
            <person name="Gainer-Dewar J."/>
            <person name="Goldberg J."/>
            <person name="Griggs A."/>
            <person name="Gujja S."/>
            <person name="Hansen M."/>
            <person name="Howarth C."/>
            <person name="Imamovic A."/>
            <person name="Ireland A."/>
            <person name="Larimer J."/>
            <person name="McCowan C."/>
            <person name="Murphy C."/>
            <person name="Pearson M."/>
            <person name="Poon T.W."/>
            <person name="Priest M."/>
            <person name="Roberts A."/>
            <person name="Saif S."/>
            <person name="Shea T."/>
            <person name="Sykes S."/>
            <person name="Wortman J."/>
            <person name="Nusbaum C."/>
            <person name="Birren B."/>
        </authorList>
    </citation>
    <scope>NUCLEOTIDE SEQUENCE [LARGE SCALE GENOMIC DNA]</scope>
    <source>
        <strain evidence="2">IAC_01/95</strain>
    </source>
</reference>
<accession>W2M4T7</accession>
<dbReference type="Proteomes" id="UP000054532">
    <property type="component" value="Unassembled WGS sequence"/>
</dbReference>
<protein>
    <submittedName>
        <fullName evidence="2">Uncharacterized protein</fullName>
    </submittedName>
</protein>
<dbReference type="EMBL" id="KI689843">
    <property type="protein sequence ID" value="ETK71354.1"/>
    <property type="molecule type" value="Genomic_DNA"/>
</dbReference>